<comment type="subcellular location">
    <subcellularLocation>
        <location evidence="1 5">Membrane</location>
        <topology evidence="1 5">Multi-pass membrane protein</topology>
    </subcellularLocation>
</comment>
<reference evidence="7" key="2">
    <citation type="submission" date="2011-02" db="EMBL/GenBank/DDBJ databases">
        <authorList>
            <person name="MacLean D."/>
        </authorList>
    </citation>
    <scope>NUCLEOTIDE SEQUENCE</scope>
</reference>
<sequence>MRHLRIAYSSLLVCNGYFQSLMACGPHRSPVYEPRSLLTTFNASEHKCPACGMSTIEFGYDNQNYVVFNNGQRVYTCGMDPRSFSGYSFDVSDTSYIAANMAEFIQSPDDPQCAKGCPECITENINDPIDNTKVTPINVQSICIKNGQKIYFSSAERRQKYLGQVNKEPRHLVQKAVCKNAPCADLDKIQDLSKASKDFVSKYDAVALAGTRPEPQGFCTGKGSVMLNGFQSSVHGSCIRLFFFPWVLNSQVKYAFGFIGIFLIAVGNEYLAKCREQLRRHVMMSGKSSSHRRKWTLVLATLYMIQMVVAYFAMLVVMTYETGLFIALILGFGAGFLFFKKLEFDDGKKNEGWRHTDASTVCVAVDGMTCATNCGKTVENALRGVDGVDRVYVDFDQGKAYVSGTANVDVLTDAIQSVGFGARIQDPRANLHDQ</sequence>
<feature type="transmembrane region" description="Helical" evidence="5">
    <location>
        <begin position="254"/>
        <end position="274"/>
    </location>
</feature>
<dbReference type="CDD" id="cd00371">
    <property type="entry name" value="HMA"/>
    <property type="match status" value="1"/>
</dbReference>
<keyword evidence="5" id="KW-0186">Copper</keyword>
<feature type="domain" description="HMA" evidence="6">
    <location>
        <begin position="359"/>
        <end position="423"/>
    </location>
</feature>
<evidence type="ECO:0000256" key="3">
    <source>
        <dbReference type="ARBA" id="ARBA00022989"/>
    </source>
</evidence>
<feature type="transmembrane region" description="Helical" evidence="5">
    <location>
        <begin position="295"/>
        <end position="316"/>
    </location>
</feature>
<evidence type="ECO:0000259" key="6">
    <source>
        <dbReference type="PROSITE" id="PS50846"/>
    </source>
</evidence>
<dbReference type="GO" id="GO:0005375">
    <property type="term" value="F:copper ion transmembrane transporter activity"/>
    <property type="evidence" value="ECO:0007669"/>
    <property type="project" value="UniProtKB-UniRule"/>
</dbReference>
<dbReference type="Pfam" id="PF04145">
    <property type="entry name" value="Ctr"/>
    <property type="match status" value="1"/>
</dbReference>
<evidence type="ECO:0000256" key="1">
    <source>
        <dbReference type="ARBA" id="ARBA00004141"/>
    </source>
</evidence>
<keyword evidence="5" id="KW-0187">Copper transport</keyword>
<evidence type="ECO:0000256" key="4">
    <source>
        <dbReference type="ARBA" id="ARBA00023136"/>
    </source>
</evidence>
<dbReference type="GO" id="GO:0005886">
    <property type="term" value="C:plasma membrane"/>
    <property type="evidence" value="ECO:0007669"/>
    <property type="project" value="TreeGrafter"/>
</dbReference>
<keyword evidence="4 5" id="KW-0472">Membrane</keyword>
<evidence type="ECO:0000256" key="5">
    <source>
        <dbReference type="RuleBase" id="RU367022"/>
    </source>
</evidence>
<accession>F0WA45</accession>
<dbReference type="InterPro" id="IPR007274">
    <property type="entry name" value="Cop_transporter"/>
</dbReference>
<name>F0WA45_9STRA</name>
<dbReference type="EMBL" id="FR824088">
    <property type="protein sequence ID" value="CCA18015.1"/>
    <property type="molecule type" value="Genomic_DNA"/>
</dbReference>
<dbReference type="AlphaFoldDB" id="F0WA45"/>
<dbReference type="SUPFAM" id="SSF55008">
    <property type="entry name" value="HMA, heavy metal-associated domain"/>
    <property type="match status" value="1"/>
</dbReference>
<feature type="transmembrane region" description="Helical" evidence="5">
    <location>
        <begin position="322"/>
        <end position="339"/>
    </location>
</feature>
<gene>
    <name evidence="7" type="primary">AlNc14C43G3589</name>
    <name evidence="7" type="ORF">ALNC14_041580</name>
</gene>
<reference evidence="7" key="1">
    <citation type="journal article" date="2011" name="PLoS Biol.">
        <title>Gene gain and loss during evolution of obligate parasitism in the white rust pathogen of Arabidopsis thaliana.</title>
        <authorList>
            <person name="Kemen E."/>
            <person name="Gardiner A."/>
            <person name="Schultz-Larsen T."/>
            <person name="Kemen A.C."/>
            <person name="Balmuth A.L."/>
            <person name="Robert-Seilaniantz A."/>
            <person name="Bailey K."/>
            <person name="Holub E."/>
            <person name="Studholme D.J."/>
            <person name="Maclean D."/>
            <person name="Jones J.D."/>
        </authorList>
    </citation>
    <scope>NUCLEOTIDE SEQUENCE</scope>
</reference>
<dbReference type="HOGENOM" id="CLU_030472_0_0_1"/>
<organism evidence="7">
    <name type="scientific">Albugo laibachii Nc14</name>
    <dbReference type="NCBI Taxonomy" id="890382"/>
    <lineage>
        <taxon>Eukaryota</taxon>
        <taxon>Sar</taxon>
        <taxon>Stramenopiles</taxon>
        <taxon>Oomycota</taxon>
        <taxon>Peronosporomycetes</taxon>
        <taxon>Albuginales</taxon>
        <taxon>Albuginaceae</taxon>
        <taxon>Albugo</taxon>
    </lineage>
</organism>
<dbReference type="Pfam" id="PF00403">
    <property type="entry name" value="HMA"/>
    <property type="match status" value="1"/>
</dbReference>
<dbReference type="Gene3D" id="3.30.70.100">
    <property type="match status" value="1"/>
</dbReference>
<dbReference type="GO" id="GO:0046872">
    <property type="term" value="F:metal ion binding"/>
    <property type="evidence" value="ECO:0007669"/>
    <property type="project" value="InterPro"/>
</dbReference>
<comment type="similarity">
    <text evidence="5">Belongs to the copper transporter (Ctr) (TC 1.A.56) family. SLC31A subfamily.</text>
</comment>
<evidence type="ECO:0000256" key="2">
    <source>
        <dbReference type="ARBA" id="ARBA00022692"/>
    </source>
</evidence>
<dbReference type="InterPro" id="IPR006121">
    <property type="entry name" value="HMA_dom"/>
</dbReference>
<dbReference type="PROSITE" id="PS51257">
    <property type="entry name" value="PROKAR_LIPOPROTEIN"/>
    <property type="match status" value="1"/>
</dbReference>
<dbReference type="PANTHER" id="PTHR12483">
    <property type="entry name" value="SOLUTE CARRIER FAMILY 31 COPPER TRANSPORTERS"/>
    <property type="match status" value="1"/>
</dbReference>
<proteinExistence type="inferred from homology"/>
<keyword evidence="3 5" id="KW-1133">Transmembrane helix</keyword>
<dbReference type="InterPro" id="IPR036163">
    <property type="entry name" value="HMA_dom_sf"/>
</dbReference>
<evidence type="ECO:0000313" key="7">
    <source>
        <dbReference type="EMBL" id="CCA18015.1"/>
    </source>
</evidence>
<dbReference type="PANTHER" id="PTHR12483:SF27">
    <property type="entry name" value="COPPER TRANSPORT PROTEIN CTR1"/>
    <property type="match status" value="1"/>
</dbReference>
<keyword evidence="5" id="KW-0406">Ion transport</keyword>
<keyword evidence="2 5" id="KW-0812">Transmembrane</keyword>
<keyword evidence="5" id="KW-0813">Transport</keyword>
<protein>
    <recommendedName>
        <fullName evidence="5">Copper transport protein</fullName>
    </recommendedName>
</protein>
<dbReference type="PROSITE" id="PS50846">
    <property type="entry name" value="HMA_2"/>
    <property type="match status" value="1"/>
</dbReference>